<keyword evidence="1" id="KW-0812">Transmembrane</keyword>
<keyword evidence="1" id="KW-0472">Membrane</keyword>
<keyword evidence="1" id="KW-1133">Transmembrane helix</keyword>
<evidence type="ECO:0000313" key="3">
    <source>
        <dbReference type="Proteomes" id="UP000324800"/>
    </source>
</evidence>
<evidence type="ECO:0000256" key="1">
    <source>
        <dbReference type="SAM" id="Phobius"/>
    </source>
</evidence>
<dbReference type="AlphaFoldDB" id="A0A5J4U897"/>
<dbReference type="EMBL" id="SNRW01019031">
    <property type="protein sequence ID" value="KAA6366757.1"/>
    <property type="molecule type" value="Genomic_DNA"/>
</dbReference>
<sequence length="65" mass="7052">PQAGGDTYGTFHSLFPNFHLTLSSRIYLSIGIIANIFGSKLFISVPQIPSSILPNFFAAISTSYD</sequence>
<accession>A0A5J4U897</accession>
<gene>
    <name evidence="2" type="ORF">EZS28_037714</name>
</gene>
<reference evidence="2 3" key="1">
    <citation type="submission" date="2019-03" db="EMBL/GenBank/DDBJ databases">
        <title>Single cell metagenomics reveals metabolic interactions within the superorganism composed of flagellate Streblomastix strix and complex community of Bacteroidetes bacteria on its surface.</title>
        <authorList>
            <person name="Treitli S.C."/>
            <person name="Kolisko M."/>
            <person name="Husnik F."/>
            <person name="Keeling P."/>
            <person name="Hampl V."/>
        </authorList>
    </citation>
    <scope>NUCLEOTIDE SEQUENCE [LARGE SCALE GENOMIC DNA]</scope>
    <source>
        <strain evidence="2">ST1C</strain>
    </source>
</reference>
<protein>
    <submittedName>
        <fullName evidence="2">Uncharacterized protein</fullName>
    </submittedName>
</protein>
<comment type="caution">
    <text evidence="2">The sequence shown here is derived from an EMBL/GenBank/DDBJ whole genome shotgun (WGS) entry which is preliminary data.</text>
</comment>
<name>A0A5J4U897_9EUKA</name>
<feature type="non-terminal residue" evidence="2">
    <location>
        <position position="1"/>
    </location>
</feature>
<evidence type="ECO:0000313" key="2">
    <source>
        <dbReference type="EMBL" id="KAA6366757.1"/>
    </source>
</evidence>
<dbReference type="Proteomes" id="UP000324800">
    <property type="component" value="Unassembled WGS sequence"/>
</dbReference>
<feature type="transmembrane region" description="Helical" evidence="1">
    <location>
        <begin position="26"/>
        <end position="43"/>
    </location>
</feature>
<organism evidence="2 3">
    <name type="scientific">Streblomastix strix</name>
    <dbReference type="NCBI Taxonomy" id="222440"/>
    <lineage>
        <taxon>Eukaryota</taxon>
        <taxon>Metamonada</taxon>
        <taxon>Preaxostyla</taxon>
        <taxon>Oxymonadida</taxon>
        <taxon>Streblomastigidae</taxon>
        <taxon>Streblomastix</taxon>
    </lineage>
</organism>
<proteinExistence type="predicted"/>